<dbReference type="AlphaFoldDB" id="A0A318UUA5"/>
<dbReference type="RefSeq" id="WP_110576755.1">
    <property type="nucleotide sequence ID" value="NZ_QKLW01000008.1"/>
</dbReference>
<proteinExistence type="predicted"/>
<feature type="region of interest" description="Disordered" evidence="1">
    <location>
        <begin position="48"/>
        <end position="88"/>
    </location>
</feature>
<name>A0A318UUA5_9GAMM</name>
<evidence type="ECO:0000313" key="2">
    <source>
        <dbReference type="EMBL" id="PYF79483.1"/>
    </source>
</evidence>
<comment type="caution">
    <text evidence="2">The sequence shown here is derived from an EMBL/GenBank/DDBJ whole genome shotgun (WGS) entry which is preliminary data.</text>
</comment>
<accession>A0A318UUA5</accession>
<protein>
    <submittedName>
        <fullName evidence="2">Uncharacterized protein</fullName>
    </submittedName>
</protein>
<feature type="compositionally biased region" description="Basic and acidic residues" evidence="1">
    <location>
        <begin position="77"/>
        <end position="88"/>
    </location>
</feature>
<dbReference type="Proteomes" id="UP000247551">
    <property type="component" value="Unassembled WGS sequence"/>
</dbReference>
<gene>
    <name evidence="2" type="ORF">DFP75_1086</name>
</gene>
<sequence>MSDLATQHDDGVFEPDEETLISALRNQDDIPILMDVVEEQLTASVSQEMHISQSFDDPGSIDSLSQPEEALGPAEETAAKEEGVTAEPSKELIAKAIADVLAKRLPELVEEVMQTLQTASTSHESDGKE</sequence>
<evidence type="ECO:0000256" key="1">
    <source>
        <dbReference type="SAM" id="MobiDB-lite"/>
    </source>
</evidence>
<dbReference type="EMBL" id="QKLW01000008">
    <property type="protein sequence ID" value="PYF79483.1"/>
    <property type="molecule type" value="Genomic_DNA"/>
</dbReference>
<evidence type="ECO:0000313" key="3">
    <source>
        <dbReference type="Proteomes" id="UP000247551"/>
    </source>
</evidence>
<reference evidence="2 3" key="1">
    <citation type="submission" date="2018-06" db="EMBL/GenBank/DDBJ databases">
        <title>Genomic Encyclopedia of Type Strains, Phase III (KMG-III): the genomes of soil and plant-associated and newly described type strains.</title>
        <authorList>
            <person name="Whitman W."/>
        </authorList>
    </citation>
    <scope>NUCLEOTIDE SEQUENCE [LARGE SCALE GENOMIC DNA]</scope>
    <source>
        <strain evidence="2 3">CECT 7730</strain>
    </source>
</reference>
<keyword evidence="3" id="KW-1185">Reference proteome</keyword>
<organism evidence="2 3">
    <name type="scientific">Marinomonas alcarazii</name>
    <dbReference type="NCBI Taxonomy" id="491949"/>
    <lineage>
        <taxon>Bacteria</taxon>
        <taxon>Pseudomonadati</taxon>
        <taxon>Pseudomonadota</taxon>
        <taxon>Gammaproteobacteria</taxon>
        <taxon>Oceanospirillales</taxon>
        <taxon>Oceanospirillaceae</taxon>
        <taxon>Marinomonas</taxon>
    </lineage>
</organism>